<feature type="transmembrane region" description="Helical" evidence="6">
    <location>
        <begin position="636"/>
        <end position="655"/>
    </location>
</feature>
<feature type="region of interest" description="Disordered" evidence="5">
    <location>
        <begin position="667"/>
        <end position="689"/>
    </location>
</feature>
<feature type="transmembrane region" description="Helical" evidence="6">
    <location>
        <begin position="311"/>
        <end position="332"/>
    </location>
</feature>
<dbReference type="AlphaFoldDB" id="A0A0L0HHK9"/>
<feature type="region of interest" description="Disordered" evidence="5">
    <location>
        <begin position="511"/>
        <end position="548"/>
    </location>
</feature>
<dbReference type="PANTHER" id="PTHR16189">
    <property type="entry name" value="TRANSMEMBRANE PROTEIN 104-RELATED"/>
    <property type="match status" value="1"/>
</dbReference>
<evidence type="ECO:0000256" key="4">
    <source>
        <dbReference type="ARBA" id="ARBA00023136"/>
    </source>
</evidence>
<dbReference type="InParanoid" id="A0A0L0HHK9"/>
<protein>
    <recommendedName>
        <fullName evidence="7">Amino acid transporter transmembrane domain-containing protein</fullName>
    </recommendedName>
</protein>
<feature type="transmembrane region" description="Helical" evidence="6">
    <location>
        <begin position="40"/>
        <end position="62"/>
    </location>
</feature>
<evidence type="ECO:0000256" key="5">
    <source>
        <dbReference type="SAM" id="MobiDB-lite"/>
    </source>
</evidence>
<dbReference type="RefSeq" id="XP_016608389.1">
    <property type="nucleotide sequence ID" value="XM_016752907.1"/>
</dbReference>
<evidence type="ECO:0000313" key="9">
    <source>
        <dbReference type="Proteomes" id="UP000053201"/>
    </source>
</evidence>
<feature type="transmembrane region" description="Helical" evidence="6">
    <location>
        <begin position="12"/>
        <end position="34"/>
    </location>
</feature>
<comment type="subcellular location">
    <subcellularLocation>
        <location evidence="1">Membrane</location>
    </subcellularLocation>
</comment>
<keyword evidence="3 6" id="KW-1133">Transmembrane helix</keyword>
<evidence type="ECO:0000256" key="2">
    <source>
        <dbReference type="ARBA" id="ARBA00022692"/>
    </source>
</evidence>
<feature type="transmembrane region" description="Helical" evidence="6">
    <location>
        <begin position="184"/>
        <end position="210"/>
    </location>
</feature>
<keyword evidence="4 6" id="KW-0472">Membrane</keyword>
<name>A0A0L0HHK9_SPIPD</name>
<keyword evidence="2 6" id="KW-0812">Transmembrane</keyword>
<feature type="transmembrane region" description="Helical" evidence="6">
    <location>
        <begin position="256"/>
        <end position="278"/>
    </location>
</feature>
<evidence type="ECO:0000259" key="7">
    <source>
        <dbReference type="Pfam" id="PF01490"/>
    </source>
</evidence>
<keyword evidence="9" id="KW-1185">Reference proteome</keyword>
<reference evidence="8 9" key="1">
    <citation type="submission" date="2009-08" db="EMBL/GenBank/DDBJ databases">
        <title>The Genome Sequence of Spizellomyces punctatus strain DAOM BR117.</title>
        <authorList>
            <consortium name="The Broad Institute Genome Sequencing Platform"/>
            <person name="Russ C."/>
            <person name="Cuomo C."/>
            <person name="Shea T."/>
            <person name="Young S.K."/>
            <person name="Zeng Q."/>
            <person name="Koehrsen M."/>
            <person name="Haas B."/>
            <person name="Borodovsky M."/>
            <person name="Guigo R."/>
            <person name="Alvarado L."/>
            <person name="Berlin A."/>
            <person name="Bochicchio J."/>
            <person name="Borenstein D."/>
            <person name="Chapman S."/>
            <person name="Chen Z."/>
            <person name="Engels R."/>
            <person name="Freedman E."/>
            <person name="Gellesch M."/>
            <person name="Goldberg J."/>
            <person name="Griggs A."/>
            <person name="Gujja S."/>
            <person name="Heiman D."/>
            <person name="Hepburn T."/>
            <person name="Howarth C."/>
            <person name="Jen D."/>
            <person name="Larson L."/>
            <person name="Lewis B."/>
            <person name="Mehta T."/>
            <person name="Park D."/>
            <person name="Pearson M."/>
            <person name="Roberts A."/>
            <person name="Saif S."/>
            <person name="Shenoy N."/>
            <person name="Sisk P."/>
            <person name="Stolte C."/>
            <person name="Sykes S."/>
            <person name="Thomson T."/>
            <person name="Walk T."/>
            <person name="White J."/>
            <person name="Yandava C."/>
            <person name="Burger G."/>
            <person name="Gray M.W."/>
            <person name="Holland P.W.H."/>
            <person name="King N."/>
            <person name="Lang F.B.F."/>
            <person name="Roger A.J."/>
            <person name="Ruiz-Trillo I."/>
            <person name="Lander E."/>
            <person name="Nusbaum C."/>
        </authorList>
    </citation>
    <scope>NUCLEOTIDE SEQUENCE [LARGE SCALE GENOMIC DNA]</scope>
    <source>
        <strain evidence="8 9">DAOM BR117</strain>
    </source>
</reference>
<dbReference type="STRING" id="645134.A0A0L0HHK9"/>
<feature type="domain" description="Amino acid transporter transmembrane" evidence="7">
    <location>
        <begin position="13"/>
        <end position="315"/>
    </location>
</feature>
<sequence>MGEGDYKKNAGFVGGISLLVSSITGPGIITIPLLFQQAGWLLPTLCFIIIAFLSALGCLFLIESMTYFPGNEKFQRNVELTVLVHQFYGRKWYYVMHIILYGSLQSFNIASIISAAQTFDAFLITIFGRTCGFGISPLSGFICASEQTNSNSPFGDNYMLCTAGFLVLLVLVIPLITLNLNDNLIVQLFSLVYLVFVILVWVIMAFAVGLGSAGMQTFGSNLTGVIGTVMFNYTLANTVPSWMNTKHKSVPIAKTVWWSTWMATAMYLIIGIFGGAAFPMPSDSNLIQAIASNDHVSAAGKGVNQAINVTYPVLVLLTSIPVSIIIVKLNLVTSRLCTGSWASFWAAAFPFIAALPFQTGAWITYFSNWSSLIFQSLCNFAAPFLVYLYLPKRNLVMQQSVLDELEFLDIDAGIKKWKDDDDDFDYVYHLPYADLNRLGVQRYNPFAPAATAGSQASLAVGQGAPGQPSTAGGSSSGTSAQQSQYFGGPRYGQSVAQLSTASGQSAKQLMRQMLGPGGGGSRRRMNKTTSKMNSNATSRRTSLTNSRSMTNLGGGLAVPGAGGLAPPSEGARRLSVMLMPGANMNKIHPVTDMDDDVEANSKAMMAAPAYVEDKTGEMGQFRAIPYWMSRRVHPSWIAAAALVLTMVAALAVLILDVMEVAQSGLDLSSNSNSNGTSSDGPVLEVVGDI</sequence>
<dbReference type="PANTHER" id="PTHR16189:SF3">
    <property type="entry name" value="AMINO ACID TRANSPORTER TRANSMEMBRANE DOMAIN-CONTAINING PROTEIN"/>
    <property type="match status" value="1"/>
</dbReference>
<gene>
    <name evidence="8" type="ORF">SPPG_04673</name>
</gene>
<feature type="transmembrane region" description="Helical" evidence="6">
    <location>
        <begin position="344"/>
        <end position="366"/>
    </location>
</feature>
<dbReference type="EMBL" id="KQ257456">
    <property type="protein sequence ID" value="KND00350.1"/>
    <property type="molecule type" value="Genomic_DNA"/>
</dbReference>
<organism evidence="8 9">
    <name type="scientific">Spizellomyces punctatus (strain DAOM BR117)</name>
    <dbReference type="NCBI Taxonomy" id="645134"/>
    <lineage>
        <taxon>Eukaryota</taxon>
        <taxon>Fungi</taxon>
        <taxon>Fungi incertae sedis</taxon>
        <taxon>Chytridiomycota</taxon>
        <taxon>Chytridiomycota incertae sedis</taxon>
        <taxon>Chytridiomycetes</taxon>
        <taxon>Spizellomycetales</taxon>
        <taxon>Spizellomycetaceae</taxon>
        <taxon>Spizellomyces</taxon>
    </lineage>
</organism>
<feature type="transmembrane region" description="Helical" evidence="6">
    <location>
        <begin position="372"/>
        <end position="390"/>
    </location>
</feature>
<dbReference type="GeneID" id="27688109"/>
<proteinExistence type="predicted"/>
<feature type="compositionally biased region" description="Low complexity" evidence="5">
    <location>
        <begin position="667"/>
        <end position="680"/>
    </location>
</feature>
<evidence type="ECO:0000256" key="6">
    <source>
        <dbReference type="SAM" id="Phobius"/>
    </source>
</evidence>
<dbReference type="Pfam" id="PF01490">
    <property type="entry name" value="Aa_trans"/>
    <property type="match status" value="1"/>
</dbReference>
<feature type="transmembrane region" description="Helical" evidence="6">
    <location>
        <begin position="122"/>
        <end position="145"/>
    </location>
</feature>
<feature type="transmembrane region" description="Helical" evidence="6">
    <location>
        <begin position="157"/>
        <end position="178"/>
    </location>
</feature>
<feature type="region of interest" description="Disordered" evidence="5">
    <location>
        <begin position="458"/>
        <end position="491"/>
    </location>
</feature>
<evidence type="ECO:0000313" key="8">
    <source>
        <dbReference type="EMBL" id="KND00350.1"/>
    </source>
</evidence>
<evidence type="ECO:0000256" key="3">
    <source>
        <dbReference type="ARBA" id="ARBA00022989"/>
    </source>
</evidence>
<dbReference type="GO" id="GO:0016020">
    <property type="term" value="C:membrane"/>
    <property type="evidence" value="ECO:0007669"/>
    <property type="project" value="UniProtKB-SubCell"/>
</dbReference>
<dbReference type="InterPro" id="IPR013057">
    <property type="entry name" value="AA_transpt_TM"/>
</dbReference>
<evidence type="ECO:0000256" key="1">
    <source>
        <dbReference type="ARBA" id="ARBA00004370"/>
    </source>
</evidence>
<feature type="compositionally biased region" description="Low complexity" evidence="5">
    <location>
        <begin position="461"/>
        <end position="484"/>
    </location>
</feature>
<dbReference type="OrthoDB" id="294541at2759"/>
<feature type="transmembrane region" description="Helical" evidence="6">
    <location>
        <begin position="92"/>
        <end position="116"/>
    </location>
</feature>
<dbReference type="VEuPathDB" id="FungiDB:SPPG_04673"/>
<accession>A0A0L0HHK9</accession>
<dbReference type="Proteomes" id="UP000053201">
    <property type="component" value="Unassembled WGS sequence"/>
</dbReference>
<dbReference type="eggNOG" id="ENOG502QSDW">
    <property type="taxonomic scope" value="Eukaryota"/>
</dbReference>
<feature type="compositionally biased region" description="Low complexity" evidence="5">
    <location>
        <begin position="533"/>
        <end position="548"/>
    </location>
</feature>